<dbReference type="AlphaFoldDB" id="A0A841C3C1"/>
<gene>
    <name evidence="8" type="ORF">HNQ37_001356</name>
</gene>
<feature type="domain" description="Rod shape-determining protein MreC beta-barrel core" evidence="7">
    <location>
        <begin position="126"/>
        <end position="274"/>
    </location>
</feature>
<comment type="caution">
    <text evidence="8">The sequence shown here is derived from an EMBL/GenBank/DDBJ whole genome shotgun (WGS) entry which is preliminary data.</text>
</comment>
<dbReference type="Pfam" id="PF04085">
    <property type="entry name" value="MreC"/>
    <property type="match status" value="1"/>
</dbReference>
<dbReference type="RefSeq" id="WP_183540525.1">
    <property type="nucleotide sequence ID" value="NZ_DASWOY010000058.1"/>
</dbReference>
<dbReference type="InterPro" id="IPR042175">
    <property type="entry name" value="Cell/Rod_MreC_2"/>
</dbReference>
<dbReference type="GO" id="GO:0008360">
    <property type="term" value="P:regulation of cell shape"/>
    <property type="evidence" value="ECO:0007669"/>
    <property type="project" value="UniProtKB-KW"/>
</dbReference>
<dbReference type="GO" id="GO:0005886">
    <property type="term" value="C:plasma membrane"/>
    <property type="evidence" value="ECO:0007669"/>
    <property type="project" value="TreeGrafter"/>
</dbReference>
<dbReference type="PIRSF" id="PIRSF038471">
    <property type="entry name" value="MreC"/>
    <property type="match status" value="1"/>
</dbReference>
<keyword evidence="9" id="KW-1185">Reference proteome</keyword>
<dbReference type="PANTHER" id="PTHR34138:SF1">
    <property type="entry name" value="CELL SHAPE-DETERMINING PROTEIN MREC"/>
    <property type="match status" value="1"/>
</dbReference>
<dbReference type="InterPro" id="IPR007221">
    <property type="entry name" value="MreC"/>
</dbReference>
<dbReference type="InterPro" id="IPR055342">
    <property type="entry name" value="MreC_beta-barrel_core"/>
</dbReference>
<evidence type="ECO:0000256" key="4">
    <source>
        <dbReference type="ARBA" id="ARBA00032089"/>
    </source>
</evidence>
<evidence type="ECO:0000259" key="7">
    <source>
        <dbReference type="Pfam" id="PF04085"/>
    </source>
</evidence>
<keyword evidence="6" id="KW-0812">Transmembrane</keyword>
<comment type="function">
    <text evidence="5">Involved in formation and maintenance of cell shape.</text>
</comment>
<comment type="similarity">
    <text evidence="1 5">Belongs to the MreC family.</text>
</comment>
<evidence type="ECO:0000256" key="6">
    <source>
        <dbReference type="SAM" id="Phobius"/>
    </source>
</evidence>
<dbReference type="Gene3D" id="2.40.10.340">
    <property type="entry name" value="Rod shape-determining protein MreC, domain 1"/>
    <property type="match status" value="1"/>
</dbReference>
<dbReference type="EMBL" id="JACHHV010000026">
    <property type="protein sequence ID" value="MBB5888456.1"/>
    <property type="molecule type" value="Genomic_DNA"/>
</dbReference>
<evidence type="ECO:0000256" key="3">
    <source>
        <dbReference type="ARBA" id="ARBA00022960"/>
    </source>
</evidence>
<sequence length="277" mass="30047">MKKFNFSKVIIIALLIIIASFSIITISFRNYQKGKAPNDLIKVINDGTGTVDELFSSPLKFVESKFNDFQSVMNAYNQNASLKMQLSDSTMKSQKIASLEQENTELKAALNMQASLTGYKIENSSVISRNPSSWNNLLVIDKGGNSGLKNNMIVMSNGGIIGLVAQVNDATSKVELFSASSNLTNKIPIRIGNNYGLLIDFDKKSGDYIVSNMYSLTSVNVGDEVVTSGLDGSTPSDLLFGKVEKISSASAVAAKNIYVKPTADFNDLRFVAIILPN</sequence>
<evidence type="ECO:0000313" key="8">
    <source>
        <dbReference type="EMBL" id="MBB5888456.1"/>
    </source>
</evidence>
<dbReference type="NCBIfam" id="TIGR00219">
    <property type="entry name" value="mreC"/>
    <property type="match status" value="1"/>
</dbReference>
<keyword evidence="6" id="KW-0472">Membrane</keyword>
<organism evidence="8 9">
    <name type="scientific">Lactovum miscens</name>
    <dbReference type="NCBI Taxonomy" id="190387"/>
    <lineage>
        <taxon>Bacteria</taxon>
        <taxon>Bacillati</taxon>
        <taxon>Bacillota</taxon>
        <taxon>Bacilli</taxon>
        <taxon>Lactobacillales</taxon>
        <taxon>Streptococcaceae</taxon>
        <taxon>Lactovum</taxon>
    </lineage>
</organism>
<feature type="transmembrane region" description="Helical" evidence="6">
    <location>
        <begin position="6"/>
        <end position="28"/>
    </location>
</feature>
<dbReference type="PANTHER" id="PTHR34138">
    <property type="entry name" value="CELL SHAPE-DETERMINING PROTEIN MREC"/>
    <property type="match status" value="1"/>
</dbReference>
<dbReference type="InterPro" id="IPR042177">
    <property type="entry name" value="Cell/Rod_1"/>
</dbReference>
<proteinExistence type="inferred from homology"/>
<evidence type="ECO:0000256" key="2">
    <source>
        <dbReference type="ARBA" id="ARBA00013855"/>
    </source>
</evidence>
<accession>A0A841C3C1</accession>
<keyword evidence="3 5" id="KW-0133">Cell shape</keyword>
<name>A0A841C3C1_9LACT</name>
<keyword evidence="6" id="KW-1133">Transmembrane helix</keyword>
<evidence type="ECO:0000256" key="1">
    <source>
        <dbReference type="ARBA" id="ARBA00009369"/>
    </source>
</evidence>
<evidence type="ECO:0000313" key="9">
    <source>
        <dbReference type="Proteomes" id="UP000562464"/>
    </source>
</evidence>
<protein>
    <recommendedName>
        <fullName evidence="2 5">Cell shape-determining protein MreC</fullName>
    </recommendedName>
    <alternativeName>
        <fullName evidence="4 5">Cell shape protein MreC</fullName>
    </alternativeName>
</protein>
<evidence type="ECO:0000256" key="5">
    <source>
        <dbReference type="PIRNR" id="PIRNR038471"/>
    </source>
</evidence>
<reference evidence="8 9" key="1">
    <citation type="submission" date="2020-08" db="EMBL/GenBank/DDBJ databases">
        <title>Genomic Encyclopedia of Type Strains, Phase IV (KMG-IV): sequencing the most valuable type-strain genomes for metagenomic binning, comparative biology and taxonomic classification.</title>
        <authorList>
            <person name="Goeker M."/>
        </authorList>
    </citation>
    <scope>NUCLEOTIDE SEQUENCE [LARGE SCALE GENOMIC DNA]</scope>
    <source>
        <strain evidence="8 9">DSM 14925</strain>
    </source>
</reference>
<dbReference type="Gene3D" id="2.40.10.350">
    <property type="entry name" value="Rod shape-determining protein MreC, domain 2"/>
    <property type="match status" value="1"/>
</dbReference>
<dbReference type="Proteomes" id="UP000562464">
    <property type="component" value="Unassembled WGS sequence"/>
</dbReference>